<feature type="region of interest" description="Disordered" evidence="7">
    <location>
        <begin position="600"/>
        <end position="623"/>
    </location>
</feature>
<feature type="transmembrane region" description="Helical" evidence="8">
    <location>
        <begin position="754"/>
        <end position="772"/>
    </location>
</feature>
<feature type="transmembrane region" description="Helical" evidence="8">
    <location>
        <begin position="124"/>
        <end position="148"/>
    </location>
</feature>
<evidence type="ECO:0000256" key="7">
    <source>
        <dbReference type="SAM" id="MobiDB-lite"/>
    </source>
</evidence>
<dbReference type="GO" id="GO:0055085">
    <property type="term" value="P:transmembrane transport"/>
    <property type="evidence" value="ECO:0007669"/>
    <property type="project" value="InterPro"/>
</dbReference>
<feature type="domain" description="Citrate transporter-like" evidence="9">
    <location>
        <begin position="205"/>
        <end position="869"/>
    </location>
</feature>
<dbReference type="PANTHER" id="PTHR43652:SF2">
    <property type="entry name" value="BASIC AMINO ACID ANTIPORTER YFCC-RELATED"/>
    <property type="match status" value="1"/>
</dbReference>
<proteinExistence type="predicted"/>
<keyword evidence="4" id="KW-0677">Repeat</keyword>
<feature type="transmembrane region" description="Helical" evidence="8">
    <location>
        <begin position="329"/>
        <end position="354"/>
    </location>
</feature>
<feature type="compositionally biased region" description="Acidic residues" evidence="7">
    <location>
        <begin position="89"/>
        <end position="98"/>
    </location>
</feature>
<feature type="transmembrane region" description="Helical" evidence="8">
    <location>
        <begin position="281"/>
        <end position="308"/>
    </location>
</feature>
<feature type="transmembrane region" description="Helical" evidence="8">
    <location>
        <begin position="805"/>
        <end position="825"/>
    </location>
</feature>
<dbReference type="PANTHER" id="PTHR43652">
    <property type="entry name" value="BASIC AMINO ACID ANTIPORTER YFCC-RELATED"/>
    <property type="match status" value="1"/>
</dbReference>
<keyword evidence="3 8" id="KW-0812">Transmembrane</keyword>
<dbReference type="EMBL" id="JWZX01001559">
    <property type="protein sequence ID" value="KOO33269.1"/>
    <property type="molecule type" value="Genomic_DNA"/>
</dbReference>
<feature type="transmembrane region" description="Helical" evidence="8">
    <location>
        <begin position="202"/>
        <end position="229"/>
    </location>
</feature>
<comment type="subcellular location">
    <subcellularLocation>
        <location evidence="1">Membrane</location>
        <topology evidence="1">Multi-pass membrane protein</topology>
    </subcellularLocation>
</comment>
<evidence type="ECO:0000313" key="11">
    <source>
        <dbReference type="Proteomes" id="UP000037460"/>
    </source>
</evidence>
<evidence type="ECO:0000256" key="3">
    <source>
        <dbReference type="ARBA" id="ARBA00022692"/>
    </source>
</evidence>
<evidence type="ECO:0000256" key="5">
    <source>
        <dbReference type="ARBA" id="ARBA00022989"/>
    </source>
</evidence>
<reference evidence="11" key="1">
    <citation type="journal article" date="2015" name="PLoS Genet.">
        <title>Genome Sequence and Transcriptome Analyses of Chrysochromulina tobin: Metabolic Tools for Enhanced Algal Fitness in the Prominent Order Prymnesiales (Haptophyceae).</title>
        <authorList>
            <person name="Hovde B.T."/>
            <person name="Deodato C.R."/>
            <person name="Hunsperger H.M."/>
            <person name="Ryken S.A."/>
            <person name="Yost W."/>
            <person name="Jha R.K."/>
            <person name="Patterson J."/>
            <person name="Monnat R.J. Jr."/>
            <person name="Barlow S.B."/>
            <person name="Starkenburg S.R."/>
            <person name="Cattolico R.A."/>
        </authorList>
    </citation>
    <scope>NUCLEOTIDE SEQUENCE</scope>
    <source>
        <strain evidence="11">CCMP291</strain>
    </source>
</reference>
<keyword evidence="11" id="KW-1185">Reference proteome</keyword>
<feature type="transmembrane region" description="Helical" evidence="8">
    <location>
        <begin position="831"/>
        <end position="849"/>
    </location>
</feature>
<feature type="region of interest" description="Disordered" evidence="7">
    <location>
        <begin position="73"/>
        <end position="98"/>
    </location>
</feature>
<protein>
    <submittedName>
        <fullName evidence="10">Divalent anion:na+ symporter family</fullName>
    </submittedName>
</protein>
<dbReference type="Proteomes" id="UP000037460">
    <property type="component" value="Unassembled WGS sequence"/>
</dbReference>
<comment type="caution">
    <text evidence="10">The sequence shown here is derived from an EMBL/GenBank/DDBJ whole genome shotgun (WGS) entry which is preliminary data.</text>
</comment>
<feature type="transmembrane region" description="Helical" evidence="8">
    <location>
        <begin position="241"/>
        <end position="261"/>
    </location>
</feature>
<evidence type="ECO:0000256" key="4">
    <source>
        <dbReference type="ARBA" id="ARBA00022737"/>
    </source>
</evidence>
<feature type="transmembrane region" description="Helical" evidence="8">
    <location>
        <begin position="900"/>
        <end position="919"/>
    </location>
</feature>
<dbReference type="Pfam" id="PF03600">
    <property type="entry name" value="CitMHS"/>
    <property type="match status" value="1"/>
</dbReference>
<evidence type="ECO:0000256" key="6">
    <source>
        <dbReference type="ARBA" id="ARBA00023136"/>
    </source>
</evidence>
<feature type="transmembrane region" description="Helical" evidence="8">
    <location>
        <begin position="730"/>
        <end position="748"/>
    </location>
</feature>
<dbReference type="OrthoDB" id="2105956at2759"/>
<evidence type="ECO:0000256" key="8">
    <source>
        <dbReference type="SAM" id="Phobius"/>
    </source>
</evidence>
<dbReference type="GO" id="GO:0005886">
    <property type="term" value="C:plasma membrane"/>
    <property type="evidence" value="ECO:0007669"/>
    <property type="project" value="TreeGrafter"/>
</dbReference>
<evidence type="ECO:0000256" key="1">
    <source>
        <dbReference type="ARBA" id="ARBA00004141"/>
    </source>
</evidence>
<dbReference type="InterPro" id="IPR004680">
    <property type="entry name" value="Cit_transptr-like_dom"/>
</dbReference>
<keyword evidence="5 8" id="KW-1133">Transmembrane helix</keyword>
<dbReference type="PROSITE" id="PS01271">
    <property type="entry name" value="NA_SULFATE"/>
    <property type="match status" value="1"/>
</dbReference>
<accession>A0A0M0K384</accession>
<organism evidence="10 11">
    <name type="scientific">Chrysochromulina tobinii</name>
    <dbReference type="NCBI Taxonomy" id="1460289"/>
    <lineage>
        <taxon>Eukaryota</taxon>
        <taxon>Haptista</taxon>
        <taxon>Haptophyta</taxon>
        <taxon>Prymnesiophyceae</taxon>
        <taxon>Prymnesiales</taxon>
        <taxon>Chrysochromulinaceae</taxon>
        <taxon>Chrysochromulina</taxon>
    </lineage>
</organism>
<keyword evidence="6 8" id="KW-0472">Membrane</keyword>
<keyword evidence="2" id="KW-0813">Transport</keyword>
<dbReference type="AlphaFoldDB" id="A0A0M0K384"/>
<feature type="transmembrane region" description="Helical" evidence="8">
    <location>
        <begin position="374"/>
        <end position="393"/>
    </location>
</feature>
<feature type="region of interest" description="Disordered" evidence="7">
    <location>
        <begin position="27"/>
        <end position="61"/>
    </location>
</feature>
<dbReference type="InterPro" id="IPR031312">
    <property type="entry name" value="Na/sul_symport_CS"/>
</dbReference>
<dbReference type="InterPro" id="IPR051679">
    <property type="entry name" value="DASS-Related_Transporters"/>
</dbReference>
<evidence type="ECO:0000256" key="2">
    <source>
        <dbReference type="ARBA" id="ARBA00022448"/>
    </source>
</evidence>
<evidence type="ECO:0000313" key="10">
    <source>
        <dbReference type="EMBL" id="KOO33269.1"/>
    </source>
</evidence>
<name>A0A0M0K384_9EUKA</name>
<gene>
    <name evidence="10" type="ORF">Ctob_006804</name>
</gene>
<evidence type="ECO:0000259" key="9">
    <source>
        <dbReference type="Pfam" id="PF03600"/>
    </source>
</evidence>
<sequence>MQTTPRDAVTERGEPRRLRIVAEIVQDGEGDLLGEAQRAMRSPTQTPRQGPIDATAKDAKDYDTRDVTLHDDTLDDDTLDTARKHESSTGDDDHDSDLDPSDDDFTFTWVLVGGLNMVRDVVKFLCTVKFSVFVAILGSVLIVAFSALDGDICIQTNNVSKVSDVTSLQNVSNVMRNVTSKVTRWTPEITCLTSESYWVMALYLYALIVMANDAPPDLVMLGLTIVLLFSEIITDKDAWSGFCSTSILAIASLLVMCRALEETKAVEAVLLPILGNPSNHFSAILRLTLPVVFLSAFLNNTPIVAMLMSVCENWAARSNLSVKCLLMPLSFASLLGGCCTLIGTSTNLVLNGLIKDDKDPPMKPFTLFQFSAVGYPGAIAGCVYMAVFVPLYFRPKRAPGAKAETIWSCLNPCYTIPITKNEPTQSTALDLEISGHSMSSMLPVATVVQPAGFGYVLEVLVTRKCALLLGTAPAELGSLVVPDCKAACVPRVLIRAHDVHPIGPLTSPTLLIQEGDRLLVRCLAPAVPALRKVGGLIIRPDASDAPARRDDTGAVKVMVEATIGNLSPLDGMSLADALASDTMSGAHVWAIREMAGNELAAARTRRPSRDSHETGSPAVQPTLVDNDSTLMMWHRDTGCVIREFSLVASSLSSQAADGFSSRQQSLPLTVGTVLLVEAPNSWVWAHRATSAFAHLERITDTAADPTASTTAASVRRPFRPLKKADVIKKLRVFACLSALVALLCLSAFETVDLFPLALAISAGYIAIGAMTLNQAWRAINYRVILTVACSFGPGKALTNTGLAKFAGVALMAMTSLGTFGFLFMIVLFTSLLTSIVSNSTAVITIYAILRTMQVPGISMEAMMCCMCLGASTDYITPIGYQTNLMVYKRGGYAFSDYTKVGAGLTILNCVTYAGMAMLAL</sequence>